<sequence>MRAATLATLCAALGSDAQYSAKETASALRWWCEPGRGHDQGPLCLRWSLTDAIASATEESEKISRVDKLKAAIQKGLVDGQAVDATNPERHEMMDAWCADQSTEDAATKRQVCARVRNRKDFVARREVLLQWWCGEQGHGESVKCKQMEFGKKVESTMNGTERKALALEFKASQPADAEALIDEEQKEMMRAVCASIHGKDDLFRSLCKNHMELR</sequence>
<evidence type="ECO:0000313" key="1">
    <source>
        <dbReference type="EMBL" id="CAE0534913.1"/>
    </source>
</evidence>
<protein>
    <submittedName>
        <fullName evidence="1">Uncharacterized protein</fullName>
    </submittedName>
</protein>
<dbReference type="EMBL" id="HBIQ01021693">
    <property type="protein sequence ID" value="CAE0534913.1"/>
    <property type="molecule type" value="Transcribed_RNA"/>
</dbReference>
<reference evidence="1" key="1">
    <citation type="submission" date="2021-01" db="EMBL/GenBank/DDBJ databases">
        <authorList>
            <person name="Corre E."/>
            <person name="Pelletier E."/>
            <person name="Niang G."/>
            <person name="Scheremetjew M."/>
            <person name="Finn R."/>
            <person name="Kale V."/>
            <person name="Holt S."/>
            <person name="Cochrane G."/>
            <person name="Meng A."/>
            <person name="Brown T."/>
            <person name="Cohen L."/>
        </authorList>
    </citation>
    <scope>NUCLEOTIDE SEQUENCE</scope>
    <source>
        <strain evidence="1">SPMC142</strain>
    </source>
</reference>
<proteinExistence type="predicted"/>
<gene>
    <name evidence="1" type="ORF">SACU0126_LOCUS7267</name>
</gene>
<organism evidence="1">
    <name type="scientific">Strombidinopsis acuminata</name>
    <dbReference type="NCBI Taxonomy" id="141414"/>
    <lineage>
        <taxon>Eukaryota</taxon>
        <taxon>Sar</taxon>
        <taxon>Alveolata</taxon>
        <taxon>Ciliophora</taxon>
        <taxon>Intramacronucleata</taxon>
        <taxon>Spirotrichea</taxon>
        <taxon>Choreotrichia</taxon>
        <taxon>Choreotrichida</taxon>
        <taxon>Strombidinopsidae</taxon>
        <taxon>Strombidinopsis</taxon>
    </lineage>
</organism>
<name>A0A7S3RTX2_9SPIT</name>
<accession>A0A7S3RTX2</accession>
<dbReference type="AlphaFoldDB" id="A0A7S3RTX2"/>